<name>A0AAV0U4G3_9STRA</name>
<protein>
    <submittedName>
        <fullName evidence="1">Uncharacterized protein</fullName>
    </submittedName>
</protein>
<comment type="caution">
    <text evidence="1">The sequence shown here is derived from an EMBL/GenBank/DDBJ whole genome shotgun (WGS) entry which is preliminary data.</text>
</comment>
<keyword evidence="2" id="KW-1185">Reference proteome</keyword>
<gene>
    <name evidence="1" type="ORF">PDE001_LOCUS4750</name>
</gene>
<organism evidence="1 2">
    <name type="scientific">Peronospora destructor</name>
    <dbReference type="NCBI Taxonomy" id="86335"/>
    <lineage>
        <taxon>Eukaryota</taxon>
        <taxon>Sar</taxon>
        <taxon>Stramenopiles</taxon>
        <taxon>Oomycota</taxon>
        <taxon>Peronosporomycetes</taxon>
        <taxon>Peronosporales</taxon>
        <taxon>Peronosporaceae</taxon>
        <taxon>Peronospora</taxon>
    </lineage>
</organism>
<dbReference type="AlphaFoldDB" id="A0AAV0U4G3"/>
<dbReference type="Proteomes" id="UP001162029">
    <property type="component" value="Unassembled WGS sequence"/>
</dbReference>
<dbReference type="EMBL" id="CANTFM010000889">
    <property type="protein sequence ID" value="CAI5731233.1"/>
    <property type="molecule type" value="Genomic_DNA"/>
</dbReference>
<accession>A0AAV0U4G3</accession>
<sequence length="136" mass="15053">MEKLRVLHNKWSTQLPDTTDSIQLAINKVVATQNNDQKSAKSMMPLSQIDITGCNDCTLILSIFISEIPHTSLEEVYAAVLAYFDGIPTAMKCHFNVNARRVRLNSVDSPVVYRRSTFKGAGLPTIVNTVVCSEPV</sequence>
<evidence type="ECO:0000313" key="2">
    <source>
        <dbReference type="Proteomes" id="UP001162029"/>
    </source>
</evidence>
<proteinExistence type="predicted"/>
<evidence type="ECO:0000313" key="1">
    <source>
        <dbReference type="EMBL" id="CAI5731233.1"/>
    </source>
</evidence>
<reference evidence="1" key="1">
    <citation type="submission" date="2022-12" db="EMBL/GenBank/DDBJ databases">
        <authorList>
            <person name="Webb A."/>
        </authorList>
    </citation>
    <scope>NUCLEOTIDE SEQUENCE</scope>
    <source>
        <strain evidence="1">Pd1</strain>
    </source>
</reference>